<dbReference type="RefSeq" id="NP_001303691.1">
    <property type="nucleotide sequence ID" value="NM_001316762.1"/>
</dbReference>
<keyword evidence="3 10" id="KW-0808">Transferase</keyword>
<keyword evidence="5 10" id="KW-0732">Signal</keyword>
<evidence type="ECO:0000313" key="14">
    <source>
        <dbReference type="RefSeq" id="NP_001303691.1"/>
    </source>
</evidence>
<feature type="chain" id="PRO_5035035613" description="NAD(P)(+)--arginine ADP-ribosyltransferase" evidence="10 14">
    <location>
        <begin position="26"/>
        <end position="282"/>
    </location>
</feature>
<dbReference type="GeneTree" id="ENSGT01030000234601"/>
<dbReference type="PRINTS" id="PR00970">
    <property type="entry name" value="RIBTRNSFRASE"/>
</dbReference>
<evidence type="ECO:0000313" key="15">
    <source>
        <dbReference type="RefSeq" id="XP_068073154.1"/>
    </source>
</evidence>
<dbReference type="ZFIN" id="ZDB-GENE-070725-5">
    <property type="gene designation" value="art4"/>
</dbReference>
<evidence type="ECO:0000256" key="5">
    <source>
        <dbReference type="ARBA" id="ARBA00022729"/>
    </source>
</evidence>
<protein>
    <recommendedName>
        <fullName evidence="10">NAD(P)(+)--arginine ADP-ribosyltransferase</fullName>
        <ecNumber evidence="10">2.4.2.31</ecNumber>
    </recommendedName>
    <alternativeName>
        <fullName evidence="10">Mono(ADP-ribosyl)transferase</fullName>
    </alternativeName>
</protein>
<dbReference type="PROSITE" id="PS51996">
    <property type="entry name" value="TR_MART"/>
    <property type="match status" value="1"/>
</dbReference>
<keyword evidence="13" id="KW-1185">Reference proteome</keyword>
<evidence type="ECO:0000313" key="16">
    <source>
        <dbReference type="ZFIN" id="ZDB-GENE-070725-5"/>
    </source>
</evidence>
<gene>
    <name evidence="12 14 15 16" type="primary">art4</name>
</gene>
<evidence type="ECO:0000256" key="9">
    <source>
        <dbReference type="ARBA" id="ARBA00047597"/>
    </source>
</evidence>
<dbReference type="PANTHER" id="PTHR10339:SF27">
    <property type="entry name" value="NAD(P)(+)--ARGININE ADP-RIBOSYLTRANSFERASE"/>
    <property type="match status" value="1"/>
</dbReference>
<dbReference type="SUPFAM" id="SSF56399">
    <property type="entry name" value="ADP-ribosylation"/>
    <property type="match status" value="1"/>
</dbReference>
<keyword evidence="11" id="KW-1133">Transmembrane helix</keyword>
<keyword evidence="4" id="KW-0548">Nucleotidyltransferase</keyword>
<keyword evidence="11" id="KW-0812">Transmembrane</keyword>
<dbReference type="GO" id="GO:0003950">
    <property type="term" value="F:NAD+ poly-ADP-ribosyltransferase activity"/>
    <property type="evidence" value="ECO:0000318"/>
    <property type="project" value="GO_Central"/>
</dbReference>
<evidence type="ECO:0000256" key="8">
    <source>
        <dbReference type="ARBA" id="ARBA00023157"/>
    </source>
</evidence>
<dbReference type="EC" id="2.4.2.31" evidence="10"/>
<reference evidence="12" key="3">
    <citation type="submission" date="2011-04" db="UniProtKB">
        <authorList>
            <consortium name="Ensembl"/>
        </authorList>
    </citation>
    <scope>IDENTIFICATION</scope>
    <source>
        <strain evidence="12">Tuebingen</strain>
    </source>
</reference>
<keyword evidence="7 10" id="KW-0520">NAD</keyword>
<dbReference type="Pfam" id="PF01129">
    <property type="entry name" value="ART"/>
    <property type="match status" value="1"/>
</dbReference>
<dbReference type="PANTHER" id="PTHR10339">
    <property type="entry name" value="ADP-RIBOSYLTRANSFERASE"/>
    <property type="match status" value="1"/>
</dbReference>
<dbReference type="InterPro" id="IPR000768">
    <property type="entry name" value="ART"/>
</dbReference>
<dbReference type="Ensembl" id="ENSDART00000109618.4">
    <property type="protein sequence ID" value="ENSDARP00000104235.3"/>
    <property type="gene ID" value="ENSDARG00000078178.4"/>
</dbReference>
<accession>A0A8M1P856</accession>
<dbReference type="PhylomeDB" id="E7F1D1"/>
<evidence type="ECO:0000256" key="7">
    <source>
        <dbReference type="ARBA" id="ARBA00023027"/>
    </source>
</evidence>
<dbReference type="Proteomes" id="UP000000437">
    <property type="component" value="Chromosome 3"/>
</dbReference>
<comment type="catalytic activity">
    <reaction evidence="9 10">
        <text>L-arginyl-[protein] + NAD(+) = N(omega)-(ADP-D-ribosyl)-L-arginyl-[protein] + nicotinamide + H(+)</text>
        <dbReference type="Rhea" id="RHEA:19149"/>
        <dbReference type="Rhea" id="RHEA-COMP:10532"/>
        <dbReference type="Rhea" id="RHEA-COMP:15087"/>
        <dbReference type="ChEBI" id="CHEBI:15378"/>
        <dbReference type="ChEBI" id="CHEBI:17154"/>
        <dbReference type="ChEBI" id="CHEBI:29965"/>
        <dbReference type="ChEBI" id="CHEBI:57540"/>
        <dbReference type="ChEBI" id="CHEBI:142554"/>
        <dbReference type="EC" id="2.4.2.31"/>
    </reaction>
</comment>
<keyword evidence="6 10" id="KW-0521">NADP</keyword>
<proteinExistence type="inferred from homology"/>
<dbReference type="HOGENOM" id="CLU_059744_3_0_1"/>
<dbReference type="KEGG" id="dre:555597"/>
<dbReference type="PaxDb" id="7955-ENSDARP00000104235"/>
<dbReference type="SMR" id="E7F1D1"/>
<accession>E7F1D1</accession>
<dbReference type="EMBL" id="BX908804">
    <property type="status" value="NOT_ANNOTATED_CDS"/>
    <property type="molecule type" value="Genomic_DNA"/>
</dbReference>
<evidence type="ECO:0000256" key="11">
    <source>
        <dbReference type="SAM" id="Phobius"/>
    </source>
</evidence>
<dbReference type="InterPro" id="IPR050999">
    <property type="entry name" value="ADP-ribosyltransferase_ARG"/>
</dbReference>
<dbReference type="eggNOG" id="ENOG502SKQR">
    <property type="taxonomic scope" value="Eukaryota"/>
</dbReference>
<keyword evidence="8" id="KW-1015">Disulfide bond</keyword>
<reference evidence="14" key="2">
    <citation type="journal article" date="2011" name="Brief. Bioinform.">
        <title>Phylogenetic-based propagation of functional annotations within the Gene Ontology consortium.</title>
        <authorList>
            <person name="Gaudet P."/>
            <person name="Livstone M.S."/>
            <person name="Lewis S.E."/>
            <person name="Thomas P.D."/>
        </authorList>
    </citation>
    <scope>NUCLEOTIDE SEQUENCE</scope>
    <source>
        <strain evidence="14">Tuebingen</strain>
    </source>
</reference>
<reference evidence="14" key="1">
    <citation type="journal article" date="2002" name="Proc. Natl. Acad. Sci. U.S.A.">
        <title>Generation and initial analysis of more than 15,000 full-length human and mouse cDNA sequences.</title>
        <authorList>
            <consortium name="Mammalian Gene Collection Program Team"/>
            <person name="Strausberg R.L."/>
            <person name="Feingold E.A."/>
            <person name="Grouse L.H."/>
            <person name="Derge J.G."/>
            <person name="Klausner R.D."/>
            <person name="Collins F.S."/>
            <person name="Wagner L."/>
            <person name="Shenmen C.M."/>
            <person name="Schuler G.D."/>
            <person name="Altschul S.F."/>
            <person name="Zeeberg B."/>
            <person name="Buetow K.H."/>
            <person name="Schaefer C.F."/>
            <person name="Bhat N.K."/>
            <person name="Hopkins R.F."/>
            <person name="Jordan H."/>
            <person name="Moore T."/>
            <person name="Max S.I."/>
            <person name="Wang J."/>
            <person name="Hsieh F."/>
            <person name="Diatchenko L."/>
            <person name="Marusina K."/>
            <person name="Farmer A.A."/>
            <person name="Rubin G.M."/>
            <person name="Hong L."/>
            <person name="Stapleton M."/>
            <person name="Soares M.B."/>
            <person name="Bonaldo M.F."/>
            <person name="Casavant T.L."/>
            <person name="Scheetz T.E."/>
            <person name="Brownstein M.J."/>
            <person name="Usdin T.B."/>
            <person name="Toshiyuki S."/>
            <person name="Carninci P."/>
            <person name="Prange C."/>
            <person name="Raha S.S."/>
            <person name="Loquellano N.A."/>
            <person name="Peters G.J."/>
            <person name="Abramson R.D."/>
            <person name="Mullahy S.J."/>
            <person name="Bosak S.A."/>
            <person name="McEwan P.J."/>
            <person name="McKernan K.J."/>
            <person name="Malek J.A."/>
            <person name="Gunaratne P.H."/>
            <person name="Richards S."/>
            <person name="Worley K.C."/>
            <person name="Hale S."/>
            <person name="Garcia A.M."/>
            <person name="Gay L.J."/>
            <person name="Hulyk S.W."/>
            <person name="Villalon D.K."/>
            <person name="Muzny D.M."/>
            <person name="Sodergren E.J."/>
            <person name="Lu X."/>
            <person name="Gibbs R.A."/>
            <person name="Fahey J."/>
            <person name="Helton E."/>
            <person name="Ketteman M."/>
            <person name="Madan A."/>
            <person name="Rodrigues S."/>
            <person name="Sanchez A."/>
            <person name="Whiting M."/>
            <person name="Madan A."/>
            <person name="Young A.C."/>
            <person name="Shevchenko Y."/>
            <person name="Bouffard G.G."/>
            <person name="Blakesley R.W."/>
            <person name="Touchman J.W."/>
            <person name="Green E.D."/>
            <person name="Dickson M.C."/>
            <person name="Rodriguez A.C."/>
            <person name="Grimwood J."/>
            <person name="Schmutz J."/>
            <person name="Myers R.M."/>
            <person name="Butterfield Y.S."/>
            <person name="Krzywinski M.I."/>
            <person name="Skalska U."/>
            <person name="Smailus D.E."/>
            <person name="Schnerch A."/>
            <person name="Schein J.E."/>
            <person name="Jones S.J."/>
            <person name="Marra M.A."/>
        </authorList>
    </citation>
    <scope>NUCLEOTIDE SEQUENCE</scope>
    <source>
        <strain evidence="14">Tuebingen</strain>
    </source>
</reference>
<evidence type="ECO:0000313" key="13">
    <source>
        <dbReference type="Proteomes" id="UP000000437"/>
    </source>
</evidence>
<evidence type="ECO:0000256" key="6">
    <source>
        <dbReference type="ARBA" id="ARBA00022857"/>
    </source>
</evidence>
<evidence type="ECO:0000256" key="1">
    <source>
        <dbReference type="ARBA" id="ARBA00009558"/>
    </source>
</evidence>
<dbReference type="AlphaFoldDB" id="E7F1D1"/>
<evidence type="ECO:0000313" key="12">
    <source>
        <dbReference type="Ensembl" id="ENSDARP00000104235"/>
    </source>
</evidence>
<feature type="signal peptide" evidence="10">
    <location>
        <begin position="1"/>
        <end position="25"/>
    </location>
</feature>
<keyword evidence="2 10" id="KW-0328">Glycosyltransferase</keyword>
<comment type="similarity">
    <text evidence="1 10">Belongs to the Arg-specific ADP-ribosyltransferase family.</text>
</comment>
<dbReference type="Bgee" id="ENSDARG00000078178">
    <property type="expression patterns" value="Expressed in intestine and 7 other cell types or tissues"/>
</dbReference>
<dbReference type="GO" id="GO:0016779">
    <property type="term" value="F:nucleotidyltransferase activity"/>
    <property type="evidence" value="ECO:0007669"/>
    <property type="project" value="UniProtKB-KW"/>
</dbReference>
<feature type="transmembrane region" description="Helical" evidence="11">
    <location>
        <begin position="262"/>
        <end position="280"/>
    </location>
</feature>
<dbReference type="OrthoDB" id="423533at2759"/>
<evidence type="ECO:0000256" key="10">
    <source>
        <dbReference type="RuleBase" id="RU361228"/>
    </source>
</evidence>
<dbReference type="CTD" id="420"/>
<evidence type="ECO:0000256" key="3">
    <source>
        <dbReference type="ARBA" id="ARBA00022679"/>
    </source>
</evidence>
<dbReference type="AGR" id="ZFIN:ZDB-GENE-070725-5"/>
<organism evidence="12">
    <name type="scientific">Danio rerio</name>
    <name type="common">Zebrafish</name>
    <name type="synonym">Brachydanio rerio</name>
    <dbReference type="NCBI Taxonomy" id="7955"/>
    <lineage>
        <taxon>Eukaryota</taxon>
        <taxon>Metazoa</taxon>
        <taxon>Chordata</taxon>
        <taxon>Craniata</taxon>
        <taxon>Vertebrata</taxon>
        <taxon>Euteleostomi</taxon>
        <taxon>Actinopterygii</taxon>
        <taxon>Neopterygii</taxon>
        <taxon>Teleostei</taxon>
        <taxon>Ostariophysi</taxon>
        <taxon>Cypriniformes</taxon>
        <taxon>Danionidae</taxon>
        <taxon>Danioninae</taxon>
        <taxon>Danio</taxon>
    </lineage>
</organism>
<sequence>MEILCFVEALLLILAALVQDHSSTAADGQSFPLDMALSSVDDQYEGCSAEMATLVKTEFLEKERSASANFNKAWQEAEENSVKPEDNLTRNHSIAIHIYTNKDAKVYSSLNSATRTGKHAYTDGTFAWHSLHFLLTDAIQILKKTQDSCYLAYRGTSDKFELKSEEVRLGSFASSSLDRAVIQEFGNTSCFEIYTCEGADLTKYSKYPEEKEVLIPPYERFRVVAVRNQTHEEDLWCETVFVLNSSSSMSDLNCALFNSGHHTAFCKLLLIVLILFYVVFTC</sequence>
<dbReference type="GeneID" id="555597"/>
<dbReference type="FunFam" id="3.90.176.10:FF:000001">
    <property type="entry name" value="NAD(P)(+)--arginine ADP-ribosyltransferase"/>
    <property type="match status" value="1"/>
</dbReference>
<keyword evidence="11" id="KW-0472">Membrane</keyword>
<evidence type="ECO:0000256" key="2">
    <source>
        <dbReference type="ARBA" id="ARBA00022676"/>
    </source>
</evidence>
<dbReference type="OMA" id="IMAVHAY"/>
<reference evidence="14 15" key="5">
    <citation type="submission" date="2025-04" db="UniProtKB">
        <authorList>
            <consortium name="RefSeq"/>
        </authorList>
    </citation>
    <scope>IDENTIFICATION</scope>
    <source>
        <strain evidence="14 15">Tuebingen</strain>
    </source>
</reference>
<dbReference type="RefSeq" id="XP_068073154.1">
    <property type="nucleotide sequence ID" value="XM_068217053.1"/>
</dbReference>
<name>E7F1D1_DANRE</name>
<dbReference type="GO" id="GO:0106274">
    <property type="term" value="F:NAD+-protein-arginine ADP-ribosyltransferase activity"/>
    <property type="evidence" value="ECO:0007669"/>
    <property type="project" value="UniProtKB-EC"/>
</dbReference>
<dbReference type="Gene3D" id="3.90.176.10">
    <property type="entry name" value="Toxin ADP-ribosyltransferase, Chain A, domain 1"/>
    <property type="match status" value="1"/>
</dbReference>
<reference evidence="12 13" key="4">
    <citation type="journal article" date="2013" name="Nature">
        <title>The zebrafish reference genome sequence and its relationship to the human genome.</title>
        <authorList>
            <consortium name="Genome Reference Consortium Zebrafish"/>
            <person name="Howe K."/>
            <person name="Clark M.D."/>
            <person name="Torroja C.F."/>
            <person name="Torrance J."/>
            <person name="Berthelot C."/>
            <person name="Muffato M."/>
            <person name="Collins J.E."/>
            <person name="Humphray S."/>
            <person name="McLaren K."/>
            <person name="Matthews L."/>
            <person name="McLaren S."/>
            <person name="Sealy I."/>
            <person name="Caccamo M."/>
            <person name="Churcher C."/>
            <person name="Scott C."/>
            <person name="Barrett J.C."/>
            <person name="Koch R."/>
            <person name="Rauch G.J."/>
            <person name="White S."/>
            <person name="Chow W."/>
            <person name="Kilian B."/>
            <person name="Quintais L.T."/>
            <person name="Guerra-Assuncao J.A."/>
            <person name="Zhou Y."/>
            <person name="Gu Y."/>
            <person name="Yen J."/>
            <person name="Vogel J.H."/>
            <person name="Eyre T."/>
            <person name="Redmond S."/>
            <person name="Banerjee R."/>
            <person name="Chi J."/>
            <person name="Fu B."/>
            <person name="Langley E."/>
            <person name="Maguire S.F."/>
            <person name="Laird G.K."/>
            <person name="Lloyd D."/>
            <person name="Kenyon E."/>
            <person name="Donaldson S."/>
            <person name="Sehra H."/>
            <person name="Almeida-King J."/>
            <person name="Loveland J."/>
            <person name="Trevanion S."/>
            <person name="Jones M."/>
            <person name="Quail M."/>
            <person name="Willey D."/>
            <person name="Hunt A."/>
            <person name="Burton J."/>
            <person name="Sims S."/>
            <person name="McLay K."/>
            <person name="Plumb B."/>
            <person name="Davis J."/>
            <person name="Clee C."/>
            <person name="Oliver K."/>
            <person name="Clark R."/>
            <person name="Riddle C."/>
            <person name="Elliot D."/>
            <person name="Eliott D."/>
            <person name="Threadgold G."/>
            <person name="Harden G."/>
            <person name="Ware D."/>
            <person name="Begum S."/>
            <person name="Mortimore B."/>
            <person name="Mortimer B."/>
            <person name="Kerry G."/>
            <person name="Heath P."/>
            <person name="Phillimore B."/>
            <person name="Tracey A."/>
            <person name="Corby N."/>
            <person name="Dunn M."/>
            <person name="Johnson C."/>
            <person name="Wood J."/>
            <person name="Clark S."/>
            <person name="Pelan S."/>
            <person name="Griffiths G."/>
            <person name="Smith M."/>
            <person name="Glithero R."/>
            <person name="Howden P."/>
            <person name="Barker N."/>
            <person name="Lloyd C."/>
            <person name="Stevens C."/>
            <person name="Harley J."/>
            <person name="Holt K."/>
            <person name="Panagiotidis G."/>
            <person name="Lovell J."/>
            <person name="Beasley H."/>
            <person name="Henderson C."/>
            <person name="Gordon D."/>
            <person name="Auger K."/>
            <person name="Wright D."/>
            <person name="Collins J."/>
            <person name="Raisen C."/>
            <person name="Dyer L."/>
            <person name="Leung K."/>
            <person name="Robertson L."/>
            <person name="Ambridge K."/>
            <person name="Leongamornlert D."/>
            <person name="McGuire S."/>
            <person name="Gilderthorp R."/>
            <person name="Griffiths C."/>
            <person name="Manthravadi D."/>
            <person name="Nichol S."/>
            <person name="Barker G."/>
            <person name="Whitehead S."/>
            <person name="Kay M."/>
            <person name="Brown J."/>
            <person name="Murnane C."/>
            <person name="Gray E."/>
            <person name="Humphries M."/>
            <person name="Sycamore N."/>
            <person name="Barker D."/>
            <person name="Saunders D."/>
            <person name="Wallis J."/>
            <person name="Babbage A."/>
            <person name="Hammond S."/>
            <person name="Mashreghi-Mohammadi M."/>
            <person name="Barr L."/>
            <person name="Martin S."/>
            <person name="Wray P."/>
            <person name="Ellington A."/>
            <person name="Matthews N."/>
            <person name="Ellwood M."/>
            <person name="Woodmansey R."/>
            <person name="Clark G."/>
            <person name="Cooper J."/>
            <person name="Cooper J."/>
            <person name="Tromans A."/>
            <person name="Grafham D."/>
            <person name="Skuce C."/>
            <person name="Pandian R."/>
            <person name="Andrews R."/>
            <person name="Harrison E."/>
            <person name="Kimberley A."/>
            <person name="Garnett J."/>
            <person name="Fosker N."/>
            <person name="Hall R."/>
            <person name="Garner P."/>
            <person name="Kelly D."/>
            <person name="Bird C."/>
            <person name="Palmer S."/>
            <person name="Gehring I."/>
            <person name="Berger A."/>
            <person name="Dooley C.M."/>
            <person name="Ersan-Urun Z."/>
            <person name="Eser C."/>
            <person name="Geiger H."/>
            <person name="Geisler M."/>
            <person name="Karotki L."/>
            <person name="Kirn A."/>
            <person name="Konantz J."/>
            <person name="Konantz M."/>
            <person name="Oberlander M."/>
            <person name="Rudolph-Geiger S."/>
            <person name="Teucke M."/>
            <person name="Lanz C."/>
            <person name="Raddatz G."/>
            <person name="Osoegawa K."/>
            <person name="Zhu B."/>
            <person name="Rapp A."/>
            <person name="Widaa S."/>
            <person name="Langford C."/>
            <person name="Yang F."/>
            <person name="Schuster S.C."/>
            <person name="Carter N.P."/>
            <person name="Harrow J."/>
            <person name="Ning Z."/>
            <person name="Herrero J."/>
            <person name="Searle S.M."/>
            <person name="Enright A."/>
            <person name="Geisler R."/>
            <person name="Plasterk R.H."/>
            <person name="Lee C."/>
            <person name="Westerfield M."/>
            <person name="de Jong P.J."/>
            <person name="Zon L.I."/>
            <person name="Postlethwait J.H."/>
            <person name="Nusslein-Volhard C."/>
            <person name="Hubbard T.J."/>
            <person name="Roest Crollius H."/>
            <person name="Rogers J."/>
            <person name="Stemple D.L."/>
        </authorList>
    </citation>
    <scope>NUCLEOTIDE SEQUENCE [LARGE SCALE GENOMIC DNA]</scope>
    <source>
        <strain evidence="12 13">Tuebingen</strain>
    </source>
</reference>
<evidence type="ECO:0000256" key="4">
    <source>
        <dbReference type="ARBA" id="ARBA00022695"/>
    </source>
</evidence>